<gene>
    <name evidence="3" type="ORF">Acr_08g0013830</name>
</gene>
<evidence type="ECO:0000256" key="1">
    <source>
        <dbReference type="SAM" id="MobiDB-lite"/>
    </source>
</evidence>
<dbReference type="AlphaFoldDB" id="A0A7J0F4X9"/>
<evidence type="ECO:0000313" key="4">
    <source>
        <dbReference type="Proteomes" id="UP000585474"/>
    </source>
</evidence>
<reference evidence="3 4" key="1">
    <citation type="submission" date="2019-07" db="EMBL/GenBank/DDBJ databases">
        <title>De Novo Assembly of kiwifruit Actinidia rufa.</title>
        <authorList>
            <person name="Sugita-Konishi S."/>
            <person name="Sato K."/>
            <person name="Mori E."/>
            <person name="Abe Y."/>
            <person name="Kisaki G."/>
            <person name="Hamano K."/>
            <person name="Suezawa K."/>
            <person name="Otani M."/>
            <person name="Fukuda T."/>
            <person name="Manabe T."/>
            <person name="Gomi K."/>
            <person name="Tabuchi M."/>
            <person name="Akimitsu K."/>
            <person name="Kataoka I."/>
        </authorList>
    </citation>
    <scope>NUCLEOTIDE SEQUENCE [LARGE SCALE GENOMIC DNA]</scope>
    <source>
        <strain evidence="4">cv. Fuchu</strain>
    </source>
</reference>
<sequence length="462" mass="52144">MRSSPSVLRIMVGQVASFDLKLNPTLEKNHLHQFLPYLFKAVDIAENKLSPLGGPSLASSETLEAKKIIVNPSLEHHVIGETLVCNTGLHSDVITDMNGDLHSSTGKSAGEGTDLFFGLKSLYEFYSQTPMVTAESTYPENVDLSVQMGKEGPFIPVVSPLDDSSVRVSNTSSSYVCPEVCNVQDPLTCEEVCGSSSDGGFRVTNRRLEIEEAEAVPCLETLDNLFEFTTQSGQRSGKFQPKPKARIDREKCDAASTSHPDENEMKNHRILWKRISQMLSTRKNASRLFLKFLKRSKQQLRERINTCNLVDEAQDEGNFTTGCSPSSLIAEYDNDCDEYQAPNKSRSRKEPRTSNKFARQKEKPVRKRKKSNEVPDHAGKEPLKKFSHSTRRKRRQEIDKVLLEANWDDIVRQKLPIRDIILLAEYKERMPLNSILGYLIIYGGLHLVLLCRAKGEKHQKFL</sequence>
<feature type="compositionally biased region" description="Basic and acidic residues" evidence="1">
    <location>
        <begin position="371"/>
        <end position="384"/>
    </location>
</feature>
<feature type="compositionally biased region" description="Basic and acidic residues" evidence="1">
    <location>
        <begin position="245"/>
        <end position="262"/>
    </location>
</feature>
<comment type="caution">
    <text evidence="3">The sequence shown here is derived from an EMBL/GenBank/DDBJ whole genome shotgun (WGS) entry which is preliminary data.</text>
</comment>
<feature type="region of interest" description="Disordered" evidence="1">
    <location>
        <begin position="233"/>
        <end position="262"/>
    </location>
</feature>
<evidence type="ECO:0000313" key="3">
    <source>
        <dbReference type="EMBL" id="GFY92987.1"/>
    </source>
</evidence>
<organism evidence="3 4">
    <name type="scientific">Actinidia rufa</name>
    <dbReference type="NCBI Taxonomy" id="165716"/>
    <lineage>
        <taxon>Eukaryota</taxon>
        <taxon>Viridiplantae</taxon>
        <taxon>Streptophyta</taxon>
        <taxon>Embryophyta</taxon>
        <taxon>Tracheophyta</taxon>
        <taxon>Spermatophyta</taxon>
        <taxon>Magnoliopsida</taxon>
        <taxon>eudicotyledons</taxon>
        <taxon>Gunneridae</taxon>
        <taxon>Pentapetalae</taxon>
        <taxon>asterids</taxon>
        <taxon>Ericales</taxon>
        <taxon>Actinidiaceae</taxon>
        <taxon>Actinidia</taxon>
    </lineage>
</organism>
<name>A0A7J0F4X9_9ERIC</name>
<keyword evidence="2" id="KW-1133">Transmembrane helix</keyword>
<feature type="compositionally biased region" description="Basic and acidic residues" evidence="1">
    <location>
        <begin position="348"/>
        <end position="363"/>
    </location>
</feature>
<feature type="transmembrane region" description="Helical" evidence="2">
    <location>
        <begin position="435"/>
        <end position="453"/>
    </location>
</feature>
<evidence type="ECO:0000256" key="2">
    <source>
        <dbReference type="SAM" id="Phobius"/>
    </source>
</evidence>
<keyword evidence="2" id="KW-0472">Membrane</keyword>
<proteinExistence type="predicted"/>
<protein>
    <submittedName>
        <fullName evidence="3">Uncharacterized protein</fullName>
    </submittedName>
</protein>
<dbReference type="OrthoDB" id="272624at2759"/>
<accession>A0A7J0F4X9</accession>
<feature type="region of interest" description="Disordered" evidence="1">
    <location>
        <begin position="338"/>
        <end position="392"/>
    </location>
</feature>
<keyword evidence="2" id="KW-0812">Transmembrane</keyword>
<dbReference type="EMBL" id="BJWL01000008">
    <property type="protein sequence ID" value="GFY92987.1"/>
    <property type="molecule type" value="Genomic_DNA"/>
</dbReference>
<keyword evidence="4" id="KW-1185">Reference proteome</keyword>
<dbReference type="Proteomes" id="UP000585474">
    <property type="component" value="Unassembled WGS sequence"/>
</dbReference>